<dbReference type="EMBL" id="AP023098">
    <property type="protein sequence ID" value="BCE80449.1"/>
    <property type="molecule type" value="Genomic_DNA"/>
</dbReference>
<dbReference type="AlphaFoldDB" id="A0A809YYK6"/>
<dbReference type="EMBL" id="AP023096">
    <property type="protein sequence ID" value="BCE63104.1"/>
    <property type="molecule type" value="Genomic_DNA"/>
</dbReference>
<reference evidence="4" key="4">
    <citation type="submission" date="2020-05" db="EMBL/GenBank/DDBJ databases">
        <title>Complete genome sequence of Bradyrhizobium diazoefficiens XF3 isolated from soybean nodule.</title>
        <authorList>
            <person name="Noda R."/>
            <person name="Kakizaki K."/>
            <person name="Minamisawa K."/>
        </authorList>
    </citation>
    <scope>NUCLEOTIDE SEQUENCE</scope>
    <source>
        <strain evidence="4">XF3</strain>
    </source>
</reference>
<reference evidence="5" key="5">
    <citation type="submission" date="2020-05" db="EMBL/GenBank/DDBJ databases">
        <title>Complete genome sequence of Bradyrhizobium diazoefficiens XF4 isolated from soybean nodule.</title>
        <authorList>
            <person name="Noda R."/>
            <person name="Kakizaki K."/>
            <person name="Minamisawa K."/>
        </authorList>
    </citation>
    <scope>NUCLEOTIDE SEQUENCE</scope>
    <source>
        <strain evidence="5">XF4</strain>
    </source>
</reference>
<dbReference type="EMBL" id="AP023095">
    <property type="protein sequence ID" value="BCE54376.1"/>
    <property type="molecule type" value="Genomic_DNA"/>
</dbReference>
<evidence type="ECO:0000313" key="3">
    <source>
        <dbReference type="EMBL" id="BCE28114.1"/>
    </source>
</evidence>
<evidence type="ECO:0000313" key="10">
    <source>
        <dbReference type="EMBL" id="BCE89034.1"/>
    </source>
</evidence>
<reference evidence="2" key="1">
    <citation type="submission" date="2020-05" db="EMBL/GenBank/DDBJ databases">
        <title>Complete genome sequence of Bradyrhizobium diazoefficiens XF1 isolated from soybean nodule.</title>
        <authorList>
            <person name="Noda R."/>
            <person name="Kakizaki K."/>
            <person name="Minamisawa K."/>
        </authorList>
    </citation>
    <scope>NUCLEOTIDE SEQUENCE</scope>
    <source>
        <strain evidence="2">XF1</strain>
    </source>
</reference>
<evidence type="ECO:0000313" key="2">
    <source>
        <dbReference type="EMBL" id="BCE19248.1"/>
    </source>
</evidence>
<accession>A0A809YYK6</accession>
<name>A0A809YYK6_9BRAD</name>
<feature type="region of interest" description="Disordered" evidence="1">
    <location>
        <begin position="78"/>
        <end position="103"/>
    </location>
</feature>
<organism evidence="5">
    <name type="scientific">Bradyrhizobium diazoefficiens</name>
    <dbReference type="NCBI Taxonomy" id="1355477"/>
    <lineage>
        <taxon>Bacteria</taxon>
        <taxon>Pseudomonadati</taxon>
        <taxon>Pseudomonadota</taxon>
        <taxon>Alphaproteobacteria</taxon>
        <taxon>Hyphomicrobiales</taxon>
        <taxon>Nitrobacteraceae</taxon>
        <taxon>Bradyrhizobium</taxon>
    </lineage>
</organism>
<sequence>MRLLGGGDVKDKSVIVPLEIVQSSQTVKEFSWRQVRHSSTNPAPDVGADIDPDIEIVSELLQRRSKILIENGVAIRGGRQRKGCSRRAQNSDTDENTGTKNSF</sequence>
<reference evidence="9" key="9">
    <citation type="submission" date="2020-05" db="EMBL/GenBank/DDBJ databases">
        <title>Complete genome sequence of Bradyrhizobium diazoefficiens XF9 isolated from soybean nodule.</title>
        <authorList>
            <person name="Noda R."/>
            <person name="Kakizaki K."/>
            <person name="Minamisawa K."/>
        </authorList>
    </citation>
    <scope>NUCLEOTIDE SEQUENCE</scope>
    <source>
        <strain evidence="9">XF9</strain>
    </source>
</reference>
<protein>
    <submittedName>
        <fullName evidence="5">Uncharacterized protein</fullName>
    </submittedName>
</protein>
<evidence type="ECO:0000313" key="9">
    <source>
        <dbReference type="EMBL" id="BCE80449.1"/>
    </source>
</evidence>
<reference evidence="3" key="3">
    <citation type="submission" date="2020-05" db="EMBL/GenBank/DDBJ databases">
        <title>Complete genome sequence of Bradyrhizobium diazoefficiens XF2 isolated from soybean nodule.</title>
        <authorList>
            <person name="Noda R."/>
            <person name="Kakizaki K."/>
            <person name="Minamisawa K."/>
        </authorList>
    </citation>
    <scope>NUCLEOTIDE SEQUENCE</scope>
    <source>
        <strain evidence="3">XF2</strain>
    </source>
</reference>
<proteinExistence type="predicted"/>
<evidence type="ECO:0000313" key="8">
    <source>
        <dbReference type="EMBL" id="BCE71782.1"/>
    </source>
</evidence>
<dbReference type="EMBL" id="AP023092">
    <property type="protein sequence ID" value="BCE28114.1"/>
    <property type="molecule type" value="Genomic_DNA"/>
</dbReference>
<evidence type="ECO:0000313" key="5">
    <source>
        <dbReference type="EMBL" id="BCE45502.1"/>
    </source>
</evidence>
<reference evidence="8" key="8">
    <citation type="submission" date="2020-05" db="EMBL/GenBank/DDBJ databases">
        <title>Complete genome sequence of Bradyrhizobium diazoefficiens XF8 isolated from soybean nodule.</title>
        <authorList>
            <person name="Noda R."/>
            <person name="Kakizaki K."/>
            <person name="Minamisawa K."/>
        </authorList>
    </citation>
    <scope>NUCLEOTIDE SEQUENCE</scope>
    <source>
        <strain evidence="8">XF8</strain>
    </source>
</reference>
<evidence type="ECO:0000256" key="1">
    <source>
        <dbReference type="SAM" id="MobiDB-lite"/>
    </source>
</evidence>
<reference evidence="7" key="7">
    <citation type="submission" date="2020-05" db="EMBL/GenBank/DDBJ databases">
        <title>Complete genome sequence of Bradyrhizobium diazoefficiens XF6 isolated from soybean nodule.</title>
        <authorList>
            <person name="Noda R."/>
            <person name="Kakizaki K."/>
            <person name="Minamisawa K."/>
        </authorList>
    </citation>
    <scope>NUCLEOTIDE SEQUENCE</scope>
    <source>
        <strain evidence="7">XF6</strain>
    </source>
</reference>
<dbReference type="EMBL" id="AP023091">
    <property type="protein sequence ID" value="BCE19248.1"/>
    <property type="molecule type" value="Genomic_DNA"/>
</dbReference>
<reference evidence="10" key="2">
    <citation type="submission" date="2020-05" db="EMBL/GenBank/DDBJ databases">
        <title>Complete genome sequence of Bradyrhizobium diazoefficiens XF10 isolated from soybean nodule.</title>
        <authorList>
            <person name="Noda R."/>
            <person name="Kakizaki K."/>
            <person name="Minamisawa K."/>
        </authorList>
    </citation>
    <scope>NUCLEOTIDE SEQUENCE</scope>
    <source>
        <strain evidence="10">XF10</strain>
    </source>
</reference>
<evidence type="ECO:0000313" key="6">
    <source>
        <dbReference type="EMBL" id="BCE54376.1"/>
    </source>
</evidence>
<evidence type="ECO:0000313" key="7">
    <source>
        <dbReference type="EMBL" id="BCE63104.1"/>
    </source>
</evidence>
<dbReference type="EMBL" id="AP023094">
    <property type="protein sequence ID" value="BCE45502.1"/>
    <property type="molecule type" value="Genomic_DNA"/>
</dbReference>
<evidence type="ECO:0000313" key="4">
    <source>
        <dbReference type="EMBL" id="BCE36850.1"/>
    </source>
</evidence>
<dbReference type="EMBL" id="AP023097">
    <property type="protein sequence ID" value="BCE71782.1"/>
    <property type="molecule type" value="Genomic_DNA"/>
</dbReference>
<reference evidence="6" key="6">
    <citation type="submission" date="2020-05" db="EMBL/GenBank/DDBJ databases">
        <title>Complete genome sequence of Bradyrhizobium diazoefficiens XF5 isolated from soybean nodule.</title>
        <authorList>
            <person name="Noda R."/>
            <person name="Kakizaki K."/>
            <person name="Minamisawa K."/>
        </authorList>
    </citation>
    <scope>NUCLEOTIDE SEQUENCE</scope>
    <source>
        <strain evidence="6">XF5</strain>
    </source>
</reference>
<dbReference type="EMBL" id="AP023093">
    <property type="protein sequence ID" value="BCE36850.1"/>
    <property type="molecule type" value="Genomic_DNA"/>
</dbReference>
<dbReference type="EMBL" id="AP023099">
    <property type="protein sequence ID" value="BCE89034.1"/>
    <property type="molecule type" value="Genomic_DNA"/>
</dbReference>
<feature type="compositionally biased region" description="Polar residues" evidence="1">
    <location>
        <begin position="87"/>
        <end position="103"/>
    </location>
</feature>
<gene>
    <name evidence="10" type="ORF">XF10B_18320</name>
    <name evidence="2" type="ORF">XF1B_19290</name>
    <name evidence="3" type="ORF">XF2B_18830</name>
    <name evidence="4" type="ORF">XF3B_18810</name>
    <name evidence="5" type="ORF">XF4B_18510</name>
    <name evidence="6" type="ORF">XF5B_18880</name>
    <name evidence="7" type="ORF">XF6B_19030</name>
    <name evidence="8" type="ORF">XF8B_18930</name>
    <name evidence="9" type="ORF">XF9B_18700</name>
</gene>